<evidence type="ECO:0000256" key="2">
    <source>
        <dbReference type="ARBA" id="ARBA00022692"/>
    </source>
</evidence>
<evidence type="ECO:0000256" key="1">
    <source>
        <dbReference type="ARBA" id="ARBA00004370"/>
    </source>
</evidence>
<organism evidence="6 7">
    <name type="scientific">Gimibacter soli</name>
    <dbReference type="NCBI Taxonomy" id="3024400"/>
    <lineage>
        <taxon>Bacteria</taxon>
        <taxon>Pseudomonadati</taxon>
        <taxon>Pseudomonadota</taxon>
        <taxon>Alphaproteobacteria</taxon>
        <taxon>Kordiimonadales</taxon>
        <taxon>Temperatibacteraceae</taxon>
        <taxon>Gimibacter</taxon>
    </lineage>
</organism>
<evidence type="ECO:0000313" key="7">
    <source>
        <dbReference type="Proteomes" id="UP001217500"/>
    </source>
</evidence>
<dbReference type="GO" id="GO:0016020">
    <property type="term" value="C:membrane"/>
    <property type="evidence" value="ECO:0007669"/>
    <property type="project" value="UniProtKB-SubCell"/>
</dbReference>
<dbReference type="Pfam" id="PF01124">
    <property type="entry name" value="MAPEG"/>
    <property type="match status" value="1"/>
</dbReference>
<dbReference type="RefSeq" id="WP_289505241.1">
    <property type="nucleotide sequence ID" value="NZ_CP116805.1"/>
</dbReference>
<keyword evidence="3 5" id="KW-1133">Transmembrane helix</keyword>
<name>A0AAE9XUP6_9PROT</name>
<accession>A0AAE9XUP6</accession>
<dbReference type="InterPro" id="IPR023352">
    <property type="entry name" value="MAPEG-like_dom_sf"/>
</dbReference>
<feature type="transmembrane region" description="Helical" evidence="5">
    <location>
        <begin position="64"/>
        <end position="91"/>
    </location>
</feature>
<reference evidence="6" key="1">
    <citation type="submission" date="2023-01" db="EMBL/GenBank/DDBJ databases">
        <title>The genome sequence of Kordiimonadaceae bacterium 6D33.</title>
        <authorList>
            <person name="Liu Y."/>
        </authorList>
    </citation>
    <scope>NUCLEOTIDE SEQUENCE</scope>
    <source>
        <strain evidence="6">6D33</strain>
    </source>
</reference>
<feature type="transmembrane region" description="Helical" evidence="5">
    <location>
        <begin position="6"/>
        <end position="28"/>
    </location>
</feature>
<dbReference type="PANTHER" id="PTHR35371">
    <property type="entry name" value="INNER MEMBRANE PROTEIN"/>
    <property type="match status" value="1"/>
</dbReference>
<feature type="transmembrane region" description="Helical" evidence="5">
    <location>
        <begin position="111"/>
        <end position="127"/>
    </location>
</feature>
<dbReference type="SUPFAM" id="SSF161084">
    <property type="entry name" value="MAPEG domain-like"/>
    <property type="match status" value="1"/>
</dbReference>
<sequence length="128" mass="14032">MSVELTMLLYSTILFFVLIMIPAGEAILKNGGAVQAGPRDNMPEPSVFNKRATRLRNNMMENMVMFAPLVLIAHAAGVSTDATILGAQLFFYARVVHAVLYLFPVPWVRPLAWAVSVVGLFKIALALL</sequence>
<evidence type="ECO:0000256" key="4">
    <source>
        <dbReference type="ARBA" id="ARBA00023136"/>
    </source>
</evidence>
<evidence type="ECO:0000313" key="6">
    <source>
        <dbReference type="EMBL" id="WCL55431.1"/>
    </source>
</evidence>
<protein>
    <submittedName>
        <fullName evidence="6">MAPEG family protein</fullName>
    </submittedName>
</protein>
<evidence type="ECO:0000256" key="3">
    <source>
        <dbReference type="ARBA" id="ARBA00022989"/>
    </source>
</evidence>
<gene>
    <name evidence="6" type="ORF">PH603_06620</name>
</gene>
<dbReference type="KEGG" id="gso:PH603_06620"/>
<keyword evidence="2 5" id="KW-0812">Transmembrane</keyword>
<keyword evidence="7" id="KW-1185">Reference proteome</keyword>
<proteinExistence type="predicted"/>
<dbReference type="AlphaFoldDB" id="A0AAE9XUP6"/>
<evidence type="ECO:0000256" key="5">
    <source>
        <dbReference type="SAM" id="Phobius"/>
    </source>
</evidence>
<dbReference type="PANTHER" id="PTHR35371:SF1">
    <property type="entry name" value="BLR7753 PROTEIN"/>
    <property type="match status" value="1"/>
</dbReference>
<dbReference type="InterPro" id="IPR001129">
    <property type="entry name" value="Membr-assoc_MAPEG"/>
</dbReference>
<dbReference type="Gene3D" id="1.20.120.550">
    <property type="entry name" value="Membrane associated eicosanoid/glutathione metabolism-like domain"/>
    <property type="match status" value="1"/>
</dbReference>
<keyword evidence="4 5" id="KW-0472">Membrane</keyword>
<dbReference type="Proteomes" id="UP001217500">
    <property type="component" value="Chromosome"/>
</dbReference>
<dbReference type="EMBL" id="CP116805">
    <property type="protein sequence ID" value="WCL55431.1"/>
    <property type="molecule type" value="Genomic_DNA"/>
</dbReference>
<comment type="subcellular location">
    <subcellularLocation>
        <location evidence="1">Membrane</location>
    </subcellularLocation>
</comment>